<organism evidence="1 3">
    <name type="scientific">Halopseudomonas pelagia</name>
    <dbReference type="NCBI Taxonomy" id="553151"/>
    <lineage>
        <taxon>Bacteria</taxon>
        <taxon>Pseudomonadati</taxon>
        <taxon>Pseudomonadota</taxon>
        <taxon>Gammaproteobacteria</taxon>
        <taxon>Pseudomonadales</taxon>
        <taxon>Pseudomonadaceae</taxon>
        <taxon>Halopseudomonas</taxon>
    </lineage>
</organism>
<gene>
    <name evidence="1" type="ORF">CO192_00305</name>
    <name evidence="2" type="ORF">EAO82_00705</name>
</gene>
<evidence type="ECO:0000313" key="3">
    <source>
        <dbReference type="Proteomes" id="UP000243750"/>
    </source>
</evidence>
<keyword evidence="4" id="KW-1185">Reference proteome</keyword>
<evidence type="ECO:0000313" key="4">
    <source>
        <dbReference type="Proteomes" id="UP000344571"/>
    </source>
</evidence>
<evidence type="ECO:0000313" key="1">
    <source>
        <dbReference type="EMBL" id="PCD01439.1"/>
    </source>
</evidence>
<dbReference type="EMBL" id="NWMT01000013">
    <property type="protein sequence ID" value="PCD01439.1"/>
    <property type="molecule type" value="Genomic_DNA"/>
</dbReference>
<accession>A0AA91U5X9</accession>
<reference evidence="1 3" key="1">
    <citation type="submission" date="2017-09" db="EMBL/GenBank/DDBJ databases">
        <title>Bacterial and phytoplankton interrelationship in Kongsfjorden, an Arctic fjord.</title>
        <authorList>
            <person name="Sinha R."/>
            <person name="Krishnan K."/>
        </authorList>
    </citation>
    <scope>NUCLEOTIDE SEQUENCE [LARGE SCALE GENOMIC DNA]</scope>
    <source>
        <strain evidence="1 3">58</strain>
    </source>
</reference>
<dbReference type="Proteomes" id="UP000243750">
    <property type="component" value="Unassembled WGS sequence"/>
</dbReference>
<evidence type="ECO:0000313" key="2">
    <source>
        <dbReference type="EMBL" id="QFY55018.1"/>
    </source>
</evidence>
<dbReference type="AlphaFoldDB" id="A0AA91U5X9"/>
<dbReference type="Proteomes" id="UP000344571">
    <property type="component" value="Chromosome"/>
</dbReference>
<name>A0AA91U5X9_9GAMM</name>
<protein>
    <submittedName>
        <fullName evidence="1">Uncharacterized protein</fullName>
    </submittedName>
</protein>
<proteinExistence type="predicted"/>
<sequence length="98" mass="10809">MKIIEEKLSPVITDVMCDVCSCSTIPPGGSAEFGVLSADWGYGSQHDGERYEVHLCEPCFFATLSHLRRQKMVDDTANETGESSAPFGLVERDNYFKG</sequence>
<dbReference type="EMBL" id="CP033116">
    <property type="protein sequence ID" value="QFY55018.1"/>
    <property type="molecule type" value="Genomic_DNA"/>
</dbReference>
<reference evidence="2 4" key="2">
    <citation type="submission" date="2018-10" db="EMBL/GenBank/DDBJ databases">
        <title>Complete genome sequence of Pseudomonas pelagia strain Kongs-67.</title>
        <authorList>
            <person name="Sinha R.K."/>
            <person name="Krishnan K."/>
        </authorList>
    </citation>
    <scope>NUCLEOTIDE SEQUENCE [LARGE SCALE GENOMIC DNA]</scope>
    <source>
        <strain evidence="2 4">Kongs-67</strain>
    </source>
</reference>
<dbReference type="RefSeq" id="WP_096344646.1">
    <property type="nucleotide sequence ID" value="NZ_CP033116.1"/>
</dbReference>